<evidence type="ECO:0000259" key="11">
    <source>
        <dbReference type="Pfam" id="PF07730"/>
    </source>
</evidence>
<dbReference type="OrthoDB" id="227596at2"/>
<keyword evidence="9" id="KW-1133">Transmembrane helix</keyword>
<proteinExistence type="predicted"/>
<dbReference type="GO" id="GO:0046983">
    <property type="term" value="F:protein dimerization activity"/>
    <property type="evidence" value="ECO:0007669"/>
    <property type="project" value="InterPro"/>
</dbReference>
<evidence type="ECO:0000313" key="12">
    <source>
        <dbReference type="EMBL" id="KZM36416.1"/>
    </source>
</evidence>
<dbReference type="PANTHER" id="PTHR24421:SF10">
    <property type="entry name" value="NITRATE_NITRITE SENSOR PROTEIN NARQ"/>
    <property type="match status" value="1"/>
</dbReference>
<keyword evidence="5" id="KW-0547">Nucleotide-binding</keyword>
<feature type="domain" description="Histidine kinase/HSP90-like ATPase" evidence="10">
    <location>
        <begin position="277"/>
        <end position="366"/>
    </location>
</feature>
<dbReference type="GO" id="GO:0005524">
    <property type="term" value="F:ATP binding"/>
    <property type="evidence" value="ECO:0007669"/>
    <property type="project" value="UniProtKB-KW"/>
</dbReference>
<dbReference type="Pfam" id="PF07730">
    <property type="entry name" value="HisKA_3"/>
    <property type="match status" value="1"/>
</dbReference>
<dbReference type="CDD" id="cd16917">
    <property type="entry name" value="HATPase_UhpB-NarQ-NarX-like"/>
    <property type="match status" value="1"/>
</dbReference>
<sequence length="368" mass="38416">MRMPALGSISRRDAAVAAFAALAGVSLAVSRAVVGAQGAPLWVELLAQLVGASLLLWPALTGPAVVGAALLSWVSPVPATILAAFDAGERLTPRRGRAWVVAAAVLVLPAAPLAFGRSDLAVAAVLVLLLVGPWLAGRSRRAERVATAALRDRGVAAAEQLAAQVRTTERERLAREMHDVVAHRISYVVLQSNLLETRVSDPQVREDVDRIRDTAREALEEMRSMLHLLGRDGGPAAIEQPSFRDVAVLVEEARAVGQPVEVDADVVPGEPPDLAERTAVRIVGEALTNAVRHAPGADTTVGIHQEGAVLRVAVVNGRSAIPEVALPSGGHGLQGIRERVALVGGTSTIGPTPDGGFRVEALIPQEAS</sequence>
<evidence type="ECO:0000256" key="1">
    <source>
        <dbReference type="ARBA" id="ARBA00000085"/>
    </source>
</evidence>
<dbReference type="Gene3D" id="3.30.565.10">
    <property type="entry name" value="Histidine kinase-like ATPase, C-terminal domain"/>
    <property type="match status" value="1"/>
</dbReference>
<dbReference type="GO" id="GO:0016020">
    <property type="term" value="C:membrane"/>
    <property type="evidence" value="ECO:0007669"/>
    <property type="project" value="InterPro"/>
</dbReference>
<dbReference type="STRING" id="43678.OJAG_08830"/>
<dbReference type="InterPro" id="IPR003594">
    <property type="entry name" value="HATPase_dom"/>
</dbReference>
<dbReference type="InterPro" id="IPR011712">
    <property type="entry name" value="Sig_transdc_His_kin_sub3_dim/P"/>
</dbReference>
<organism evidence="12 13">
    <name type="scientific">Oerskovia enterophila</name>
    <dbReference type="NCBI Taxonomy" id="43678"/>
    <lineage>
        <taxon>Bacteria</taxon>
        <taxon>Bacillati</taxon>
        <taxon>Actinomycetota</taxon>
        <taxon>Actinomycetes</taxon>
        <taxon>Micrococcales</taxon>
        <taxon>Cellulomonadaceae</taxon>
        <taxon>Oerskovia</taxon>
    </lineage>
</organism>
<dbReference type="Proteomes" id="UP000076447">
    <property type="component" value="Unassembled WGS sequence"/>
</dbReference>
<dbReference type="SUPFAM" id="SSF55874">
    <property type="entry name" value="ATPase domain of HSP90 chaperone/DNA topoisomerase II/histidine kinase"/>
    <property type="match status" value="1"/>
</dbReference>
<keyword evidence="9" id="KW-0812">Transmembrane</keyword>
<reference evidence="12 13" key="1">
    <citation type="submission" date="2016-01" db="EMBL/GenBank/DDBJ databases">
        <title>Genome sequence of Oerskovia enterophila VJag, an agar and cellulose degrading bacterium.</title>
        <authorList>
            <person name="Poehlein A."/>
            <person name="Jag V."/>
            <person name="Bengelsdorf F."/>
            <person name="Duerre P."/>
            <person name="Daniel R."/>
        </authorList>
    </citation>
    <scope>NUCLEOTIDE SEQUENCE [LARGE SCALE GENOMIC DNA]</scope>
    <source>
        <strain evidence="12 13">VJag</strain>
    </source>
</reference>
<dbReference type="GO" id="GO:0000155">
    <property type="term" value="F:phosphorelay sensor kinase activity"/>
    <property type="evidence" value="ECO:0007669"/>
    <property type="project" value="InterPro"/>
</dbReference>
<keyword evidence="6 12" id="KW-0418">Kinase</keyword>
<dbReference type="InterPro" id="IPR036890">
    <property type="entry name" value="HATPase_C_sf"/>
</dbReference>
<keyword evidence="4 12" id="KW-0808">Transferase</keyword>
<feature type="transmembrane region" description="Helical" evidence="9">
    <location>
        <begin position="120"/>
        <end position="137"/>
    </location>
</feature>
<dbReference type="Gene3D" id="1.20.5.1930">
    <property type="match status" value="1"/>
</dbReference>
<keyword evidence="9" id="KW-0472">Membrane</keyword>
<evidence type="ECO:0000256" key="3">
    <source>
        <dbReference type="ARBA" id="ARBA00022553"/>
    </source>
</evidence>
<gene>
    <name evidence="12" type="primary">liaS_7</name>
    <name evidence="12" type="ORF">OJAG_08830</name>
</gene>
<dbReference type="RefSeq" id="WP_157516311.1">
    <property type="nucleotide sequence ID" value="NZ_LRIE01000052.1"/>
</dbReference>
<dbReference type="EC" id="2.7.13.3" evidence="2"/>
<dbReference type="PANTHER" id="PTHR24421">
    <property type="entry name" value="NITRATE/NITRITE SENSOR PROTEIN NARX-RELATED"/>
    <property type="match status" value="1"/>
</dbReference>
<dbReference type="InterPro" id="IPR050482">
    <property type="entry name" value="Sensor_HK_TwoCompSys"/>
</dbReference>
<evidence type="ECO:0000256" key="2">
    <source>
        <dbReference type="ARBA" id="ARBA00012438"/>
    </source>
</evidence>
<protein>
    <recommendedName>
        <fullName evidence="2">histidine kinase</fullName>
        <ecNumber evidence="2">2.7.13.3</ecNumber>
    </recommendedName>
</protein>
<keyword evidence="8" id="KW-0902">Two-component regulatory system</keyword>
<dbReference type="AlphaFoldDB" id="A0A163SH08"/>
<feature type="transmembrane region" description="Helical" evidence="9">
    <location>
        <begin position="62"/>
        <end position="85"/>
    </location>
</feature>
<dbReference type="Pfam" id="PF02518">
    <property type="entry name" value="HATPase_c"/>
    <property type="match status" value="1"/>
</dbReference>
<comment type="catalytic activity">
    <reaction evidence="1">
        <text>ATP + protein L-histidine = ADP + protein N-phospho-L-histidine.</text>
        <dbReference type="EC" id="2.7.13.3"/>
    </reaction>
</comment>
<evidence type="ECO:0000259" key="10">
    <source>
        <dbReference type="Pfam" id="PF02518"/>
    </source>
</evidence>
<evidence type="ECO:0000256" key="7">
    <source>
        <dbReference type="ARBA" id="ARBA00022840"/>
    </source>
</evidence>
<evidence type="ECO:0000313" key="13">
    <source>
        <dbReference type="Proteomes" id="UP000076447"/>
    </source>
</evidence>
<feature type="domain" description="Signal transduction histidine kinase subgroup 3 dimerisation and phosphoacceptor" evidence="11">
    <location>
        <begin position="169"/>
        <end position="229"/>
    </location>
</feature>
<dbReference type="PATRIC" id="fig|43678.3.peg.924"/>
<evidence type="ECO:0000256" key="5">
    <source>
        <dbReference type="ARBA" id="ARBA00022741"/>
    </source>
</evidence>
<evidence type="ECO:0000256" key="6">
    <source>
        <dbReference type="ARBA" id="ARBA00022777"/>
    </source>
</evidence>
<dbReference type="EMBL" id="LRIE01000052">
    <property type="protein sequence ID" value="KZM36416.1"/>
    <property type="molecule type" value="Genomic_DNA"/>
</dbReference>
<comment type="caution">
    <text evidence="12">The sequence shown here is derived from an EMBL/GenBank/DDBJ whole genome shotgun (WGS) entry which is preliminary data.</text>
</comment>
<accession>A0A163SH08</accession>
<name>A0A163SH08_9CELL</name>
<keyword evidence="7" id="KW-0067">ATP-binding</keyword>
<keyword evidence="3" id="KW-0597">Phosphoprotein</keyword>
<feature type="transmembrane region" description="Helical" evidence="9">
    <location>
        <begin position="97"/>
        <end position="114"/>
    </location>
</feature>
<evidence type="ECO:0000256" key="9">
    <source>
        <dbReference type="SAM" id="Phobius"/>
    </source>
</evidence>
<evidence type="ECO:0000256" key="8">
    <source>
        <dbReference type="ARBA" id="ARBA00023012"/>
    </source>
</evidence>
<evidence type="ECO:0000256" key="4">
    <source>
        <dbReference type="ARBA" id="ARBA00022679"/>
    </source>
</evidence>